<name>A0AAD6HTF0_9EURO</name>
<evidence type="ECO:0000256" key="1">
    <source>
        <dbReference type="SAM" id="MobiDB-lite"/>
    </source>
</evidence>
<comment type="caution">
    <text evidence="2">The sequence shown here is derived from an EMBL/GenBank/DDBJ whole genome shotgun (WGS) entry which is preliminary data.</text>
</comment>
<accession>A0AAD6HTF0</accession>
<keyword evidence="3" id="KW-1185">Reference proteome</keyword>
<evidence type="ECO:0000313" key="3">
    <source>
        <dbReference type="Proteomes" id="UP001215712"/>
    </source>
</evidence>
<dbReference type="Pfam" id="PF17110">
    <property type="entry name" value="TFB6"/>
    <property type="match status" value="1"/>
</dbReference>
<protein>
    <submittedName>
        <fullName evidence="2">Uncharacterized protein</fullName>
    </submittedName>
</protein>
<feature type="region of interest" description="Disordered" evidence="1">
    <location>
        <begin position="206"/>
        <end position="229"/>
    </location>
</feature>
<dbReference type="PANTHER" id="PTHR37781:SF1">
    <property type="entry name" value="ADR380WP"/>
    <property type="match status" value="1"/>
</dbReference>
<dbReference type="Proteomes" id="UP001215712">
    <property type="component" value="Unassembled WGS sequence"/>
</dbReference>
<feature type="compositionally biased region" description="Acidic residues" evidence="1">
    <location>
        <begin position="7"/>
        <end position="17"/>
    </location>
</feature>
<gene>
    <name evidence="2" type="ORF">N7493_002934</name>
</gene>
<dbReference type="AlphaFoldDB" id="A0AAD6HTF0"/>
<reference evidence="2" key="1">
    <citation type="journal article" date="2023" name="IMA Fungus">
        <title>Comparative genomic study of the Penicillium genus elucidates a diverse pangenome and 15 lateral gene transfer events.</title>
        <authorList>
            <person name="Petersen C."/>
            <person name="Sorensen T."/>
            <person name="Nielsen M.R."/>
            <person name="Sondergaard T.E."/>
            <person name="Sorensen J.L."/>
            <person name="Fitzpatrick D.A."/>
            <person name="Frisvad J.C."/>
            <person name="Nielsen K.L."/>
        </authorList>
    </citation>
    <scope>NUCLEOTIDE SEQUENCE</scope>
    <source>
        <strain evidence="2">IBT 17514</strain>
    </source>
</reference>
<reference evidence="2" key="2">
    <citation type="submission" date="2023-01" db="EMBL/GenBank/DDBJ databases">
        <authorList>
            <person name="Petersen C."/>
        </authorList>
    </citation>
    <scope>NUCLEOTIDE SEQUENCE</scope>
    <source>
        <strain evidence="2">IBT 17514</strain>
    </source>
</reference>
<dbReference type="InterPro" id="IPR031349">
    <property type="entry name" value="Tfb6"/>
</dbReference>
<organism evidence="2 3">
    <name type="scientific">Penicillium malachiteum</name>
    <dbReference type="NCBI Taxonomy" id="1324776"/>
    <lineage>
        <taxon>Eukaryota</taxon>
        <taxon>Fungi</taxon>
        <taxon>Dikarya</taxon>
        <taxon>Ascomycota</taxon>
        <taxon>Pezizomycotina</taxon>
        <taxon>Eurotiomycetes</taxon>
        <taxon>Eurotiomycetidae</taxon>
        <taxon>Eurotiales</taxon>
        <taxon>Aspergillaceae</taxon>
        <taxon>Penicillium</taxon>
    </lineage>
</organism>
<proteinExistence type="predicted"/>
<feature type="compositionally biased region" description="Acidic residues" evidence="1">
    <location>
        <begin position="212"/>
        <end position="229"/>
    </location>
</feature>
<dbReference type="GO" id="GO:0005675">
    <property type="term" value="C:transcription factor TFIIH holo complex"/>
    <property type="evidence" value="ECO:0007669"/>
    <property type="project" value="TreeGrafter"/>
</dbReference>
<evidence type="ECO:0000313" key="2">
    <source>
        <dbReference type="EMBL" id="KAJ5734148.1"/>
    </source>
</evidence>
<sequence length="251" mass="28006">MSSNADYDSDEDIEFEDVPLTTPARSQGPDIIDSPEAEHSGSSFLAQRSAPFPSGSYEENQIRGQLNSGLERIDLRLMKARLGIDIHTLPTETRYLEFTDLSADVDRLVNILWISATPSIQIEGLLALAGITEEALSIFDFEPEPVLTILHKFDLIFVALCTCKHPVTQELLPGAVEGQSFATQTQQVRMRSLAEATRSKVFQVASFGSSDDSLEEEEEGNEDEDEDEDESSFWMMALTYIYERTLMSLPI</sequence>
<dbReference type="PANTHER" id="PTHR37781">
    <property type="entry name" value="TFIIH COMPLEX SUBUNIT"/>
    <property type="match status" value="1"/>
</dbReference>
<dbReference type="EMBL" id="JAQJAN010000003">
    <property type="protein sequence ID" value="KAJ5734148.1"/>
    <property type="molecule type" value="Genomic_DNA"/>
</dbReference>
<feature type="region of interest" description="Disordered" evidence="1">
    <location>
        <begin position="1"/>
        <end position="60"/>
    </location>
</feature>